<organism evidence="2">
    <name type="scientific">Fructobacillus tropaeoli</name>
    <dbReference type="NCBI Taxonomy" id="709323"/>
    <lineage>
        <taxon>Bacteria</taxon>
        <taxon>Bacillati</taxon>
        <taxon>Bacillota</taxon>
        <taxon>Bacilli</taxon>
        <taxon>Lactobacillales</taxon>
        <taxon>Lactobacillaceae</taxon>
        <taxon>Fructobacillus</taxon>
    </lineage>
</organism>
<evidence type="ECO:0000313" key="1">
    <source>
        <dbReference type="EMBL" id="CAK1237992.1"/>
    </source>
</evidence>
<evidence type="ECO:0000313" key="3">
    <source>
        <dbReference type="Proteomes" id="UP001314262"/>
    </source>
</evidence>
<proteinExistence type="predicted"/>
<accession>A0A3F3GZB1</accession>
<sequence>MVENELITEILKEMAPLFKRAKNTVYELRVVDQRYAGQVNFFFEWNQVGRSTISRQILTVPRRRVKDLEGLITTLKSKTMVKVTLV</sequence>
<dbReference type="Proteomes" id="UP000064514">
    <property type="component" value="Unassembled WGS sequence"/>
</dbReference>
<dbReference type="EMBL" id="DF968079">
    <property type="protein sequence ID" value="GAP03874.1"/>
    <property type="molecule type" value="Genomic_DNA"/>
</dbReference>
<keyword evidence="3" id="KW-1185">Reference proteome</keyword>
<dbReference type="STRING" id="709323.GCA_001047135_00418"/>
<dbReference type="EMBL" id="CAUZLT010000002">
    <property type="protein sequence ID" value="CAK1237992.1"/>
    <property type="molecule type" value="Genomic_DNA"/>
</dbReference>
<reference evidence="1 3" key="2">
    <citation type="submission" date="2023-10" db="EMBL/GenBank/DDBJ databases">
        <authorList>
            <person name="Botero Cardona J."/>
        </authorList>
    </citation>
    <scope>NUCLEOTIDE SEQUENCE [LARGE SCALE GENOMIC DNA]</scope>
    <source>
        <strain evidence="1 3">R-53137</strain>
    </source>
</reference>
<gene>
    <name evidence="2" type="ORF">FTRO_0020410</name>
    <name evidence="1" type="ORF">R53137_KAKDMLNK_00673</name>
</gene>
<dbReference type="AlphaFoldDB" id="A0A3F3GZB1"/>
<name>A0A3F3GZB1_9LACO</name>
<reference evidence="2" key="1">
    <citation type="journal article" date="2015" name="BMC Genomics">
        <title>Comparative genomics of Fructobacillus spp. and Leuconostoc spp. reveals niche-specific evolution of Fructobacillus spp.</title>
        <authorList>
            <person name="Endo A."/>
            <person name="Tanizawa Y."/>
            <person name="Tanaka N."/>
            <person name="Maeno S."/>
            <person name="Kumar H."/>
            <person name="Shiwa Y."/>
            <person name="Okada S."/>
            <person name="Yoshikawa H."/>
            <person name="Dicks L."/>
            <person name="Nakagawa J."/>
            <person name="Arita M."/>
        </authorList>
    </citation>
    <scope>NUCLEOTIDE SEQUENCE [LARGE SCALE GENOMIC DNA]</scope>
    <source>
        <strain evidence="2">F214-1</strain>
    </source>
</reference>
<dbReference type="Proteomes" id="UP001314262">
    <property type="component" value="Unassembled WGS sequence"/>
</dbReference>
<evidence type="ECO:0000313" key="2">
    <source>
        <dbReference type="EMBL" id="GAP03874.1"/>
    </source>
</evidence>
<protein>
    <submittedName>
        <fullName evidence="2">Uncharacterized protein</fullName>
    </submittedName>
</protein>
<dbReference type="RefSeq" id="WP_059393363.1">
    <property type="nucleotide sequence ID" value="NZ_BOJU01000001.1"/>
</dbReference>